<dbReference type="Gramene" id="GBG66901">
    <property type="protein sequence ID" value="GBG66901"/>
    <property type="gene ID" value="CBR_g72656"/>
</dbReference>
<dbReference type="EMBL" id="BFEA01000080">
    <property type="protein sequence ID" value="GBG66901.1"/>
    <property type="molecule type" value="Genomic_DNA"/>
</dbReference>
<name>A0A388KA56_CHABU</name>
<accession>A0A388KA56</accession>
<proteinExistence type="predicted"/>
<dbReference type="PROSITE" id="PS50158">
    <property type="entry name" value="ZF_CCHC"/>
    <property type="match status" value="1"/>
</dbReference>
<keyword evidence="5" id="KW-1185">Reference proteome</keyword>
<feature type="region of interest" description="Disordered" evidence="2">
    <location>
        <begin position="200"/>
        <end position="263"/>
    </location>
</feature>
<feature type="region of interest" description="Disordered" evidence="2">
    <location>
        <begin position="1"/>
        <end position="78"/>
    </location>
</feature>
<dbReference type="Proteomes" id="UP000265515">
    <property type="component" value="Unassembled WGS sequence"/>
</dbReference>
<organism evidence="4 5">
    <name type="scientific">Chara braunii</name>
    <name type="common">Braun's stonewort</name>
    <dbReference type="NCBI Taxonomy" id="69332"/>
    <lineage>
        <taxon>Eukaryota</taxon>
        <taxon>Viridiplantae</taxon>
        <taxon>Streptophyta</taxon>
        <taxon>Charophyceae</taxon>
        <taxon>Charales</taxon>
        <taxon>Characeae</taxon>
        <taxon>Chara</taxon>
    </lineage>
</organism>
<dbReference type="Pfam" id="PF00098">
    <property type="entry name" value="zf-CCHC"/>
    <property type="match status" value="1"/>
</dbReference>
<dbReference type="GO" id="GO:0008270">
    <property type="term" value="F:zinc ion binding"/>
    <property type="evidence" value="ECO:0007669"/>
    <property type="project" value="UniProtKB-KW"/>
</dbReference>
<evidence type="ECO:0000313" key="4">
    <source>
        <dbReference type="EMBL" id="GBG66901.1"/>
    </source>
</evidence>
<evidence type="ECO:0000256" key="2">
    <source>
        <dbReference type="SAM" id="MobiDB-lite"/>
    </source>
</evidence>
<feature type="compositionally biased region" description="Basic and acidic residues" evidence="2">
    <location>
        <begin position="53"/>
        <end position="78"/>
    </location>
</feature>
<sequence length="263" mass="30882">MSWSERREDNRESGSGDRRTPTCFNCHEPGHYAKQCPNRDRYHHSNRPSTSSDSRRSRSPRRYEPKRYYSPPRREAELREKLVELPQGLATMKEHIDAERTKKEEKSRRKLEKAREKEEEMRRLEEEEARRLEEEMRREARKLKKQEKAKKEAILRAEMKKDATLHAALMMNEIKDDWISEWKTSVLPTLIAGVKDVKGKKNIDCPSKEDSLSDYSDEGSETSVMQELSEKTGKLCITEKRKREEGVGIGDNPPMELPPKRTP</sequence>
<evidence type="ECO:0000259" key="3">
    <source>
        <dbReference type="PROSITE" id="PS50158"/>
    </source>
</evidence>
<evidence type="ECO:0000256" key="1">
    <source>
        <dbReference type="PROSITE-ProRule" id="PRU00047"/>
    </source>
</evidence>
<feature type="compositionally biased region" description="Basic and acidic residues" evidence="2">
    <location>
        <begin position="228"/>
        <end position="246"/>
    </location>
</feature>
<feature type="compositionally biased region" description="Basic and acidic residues" evidence="2">
    <location>
        <begin position="92"/>
        <end position="131"/>
    </location>
</feature>
<dbReference type="InterPro" id="IPR036875">
    <property type="entry name" value="Znf_CCHC_sf"/>
</dbReference>
<reference evidence="4 5" key="1">
    <citation type="journal article" date="2018" name="Cell">
        <title>The Chara Genome: Secondary Complexity and Implications for Plant Terrestrialization.</title>
        <authorList>
            <person name="Nishiyama T."/>
            <person name="Sakayama H."/>
            <person name="Vries J.D."/>
            <person name="Buschmann H."/>
            <person name="Saint-Marcoux D."/>
            <person name="Ullrich K.K."/>
            <person name="Haas F.B."/>
            <person name="Vanderstraeten L."/>
            <person name="Becker D."/>
            <person name="Lang D."/>
            <person name="Vosolsobe S."/>
            <person name="Rombauts S."/>
            <person name="Wilhelmsson P.K.I."/>
            <person name="Janitza P."/>
            <person name="Kern R."/>
            <person name="Heyl A."/>
            <person name="Rumpler F."/>
            <person name="Villalobos L.I.A.C."/>
            <person name="Clay J.M."/>
            <person name="Skokan R."/>
            <person name="Toyoda A."/>
            <person name="Suzuki Y."/>
            <person name="Kagoshima H."/>
            <person name="Schijlen E."/>
            <person name="Tajeshwar N."/>
            <person name="Catarino B."/>
            <person name="Hetherington A.J."/>
            <person name="Saltykova A."/>
            <person name="Bonnot C."/>
            <person name="Breuninger H."/>
            <person name="Symeonidi A."/>
            <person name="Radhakrishnan G.V."/>
            <person name="Van Nieuwerburgh F."/>
            <person name="Deforce D."/>
            <person name="Chang C."/>
            <person name="Karol K.G."/>
            <person name="Hedrich R."/>
            <person name="Ulvskov P."/>
            <person name="Glockner G."/>
            <person name="Delwiche C.F."/>
            <person name="Petrasek J."/>
            <person name="Van de Peer Y."/>
            <person name="Friml J."/>
            <person name="Beilby M."/>
            <person name="Dolan L."/>
            <person name="Kohara Y."/>
            <person name="Sugano S."/>
            <person name="Fujiyama A."/>
            <person name="Delaux P.-M."/>
            <person name="Quint M."/>
            <person name="TheiBen G."/>
            <person name="Hagemann M."/>
            <person name="Harholt J."/>
            <person name="Dunand C."/>
            <person name="Zachgo S."/>
            <person name="Langdale J."/>
            <person name="Maumus F."/>
            <person name="Straeten D.V.D."/>
            <person name="Gould S.B."/>
            <person name="Rensing S.A."/>
        </authorList>
    </citation>
    <scope>NUCLEOTIDE SEQUENCE [LARGE SCALE GENOMIC DNA]</scope>
    <source>
        <strain evidence="4 5">S276</strain>
    </source>
</reference>
<protein>
    <recommendedName>
        <fullName evidence="3">CCHC-type domain-containing protein</fullName>
    </recommendedName>
</protein>
<dbReference type="SUPFAM" id="SSF57756">
    <property type="entry name" value="Retrovirus zinc finger-like domains"/>
    <property type="match status" value="1"/>
</dbReference>
<comment type="caution">
    <text evidence="4">The sequence shown here is derived from an EMBL/GenBank/DDBJ whole genome shotgun (WGS) entry which is preliminary data.</text>
</comment>
<feature type="region of interest" description="Disordered" evidence="2">
    <location>
        <begin position="91"/>
        <end position="131"/>
    </location>
</feature>
<keyword evidence="1" id="KW-0862">Zinc</keyword>
<feature type="compositionally biased region" description="Basic and acidic residues" evidence="2">
    <location>
        <begin position="1"/>
        <end position="20"/>
    </location>
</feature>
<feature type="compositionally biased region" description="Basic and acidic residues" evidence="2">
    <location>
        <begin position="200"/>
        <end position="211"/>
    </location>
</feature>
<feature type="domain" description="CCHC-type" evidence="3">
    <location>
        <begin position="23"/>
        <end position="38"/>
    </location>
</feature>
<dbReference type="SMART" id="SM00343">
    <property type="entry name" value="ZnF_C2HC"/>
    <property type="match status" value="1"/>
</dbReference>
<evidence type="ECO:0000313" key="5">
    <source>
        <dbReference type="Proteomes" id="UP000265515"/>
    </source>
</evidence>
<keyword evidence="1" id="KW-0479">Metal-binding</keyword>
<dbReference type="AlphaFoldDB" id="A0A388KA56"/>
<dbReference type="Gene3D" id="4.10.60.10">
    <property type="entry name" value="Zinc finger, CCHC-type"/>
    <property type="match status" value="1"/>
</dbReference>
<dbReference type="GO" id="GO:0003676">
    <property type="term" value="F:nucleic acid binding"/>
    <property type="evidence" value="ECO:0007669"/>
    <property type="project" value="InterPro"/>
</dbReference>
<gene>
    <name evidence="4" type="ORF">CBR_g72656</name>
</gene>
<keyword evidence="1" id="KW-0863">Zinc-finger</keyword>
<dbReference type="InterPro" id="IPR001878">
    <property type="entry name" value="Znf_CCHC"/>
</dbReference>